<organism evidence="8 11">
    <name type="scientific">Methylopila capsulata</name>
    <dbReference type="NCBI Taxonomy" id="61654"/>
    <lineage>
        <taxon>Bacteria</taxon>
        <taxon>Pseudomonadati</taxon>
        <taxon>Pseudomonadota</taxon>
        <taxon>Alphaproteobacteria</taxon>
        <taxon>Hyphomicrobiales</taxon>
        <taxon>Methylopilaceae</taxon>
        <taxon>Methylopila</taxon>
    </lineage>
</organism>
<dbReference type="Proteomes" id="UP001143400">
    <property type="component" value="Unassembled WGS sequence"/>
</dbReference>
<evidence type="ECO:0000313" key="10">
    <source>
        <dbReference type="Proteomes" id="UP000758856"/>
    </source>
</evidence>
<dbReference type="PROSITE" id="PS00197">
    <property type="entry name" value="2FE2S_FER_1"/>
    <property type="match status" value="1"/>
</dbReference>
<dbReference type="InterPro" id="IPR036884">
    <property type="entry name" value="2Fe-2S-bd_dom_sf"/>
</dbReference>
<dbReference type="Gene3D" id="1.10.150.120">
    <property type="entry name" value="[2Fe-2S]-binding domain"/>
    <property type="match status" value="1"/>
</dbReference>
<dbReference type="Gene3D" id="3.30.530.20">
    <property type="match status" value="1"/>
</dbReference>
<dbReference type="GO" id="GO:0051537">
    <property type="term" value="F:2 iron, 2 sulfur cluster binding"/>
    <property type="evidence" value="ECO:0007669"/>
    <property type="project" value="UniProtKB-KW"/>
</dbReference>
<evidence type="ECO:0000313" key="11">
    <source>
        <dbReference type="Proteomes" id="UP001143400"/>
    </source>
</evidence>
<evidence type="ECO:0000256" key="5">
    <source>
        <dbReference type="ARBA" id="ARBA00023014"/>
    </source>
</evidence>
<dbReference type="EC" id="1.2.7.4" evidence="9"/>
<evidence type="ECO:0000313" key="9">
    <source>
        <dbReference type="EMBL" id="MBM7851533.1"/>
    </source>
</evidence>
<sequence>MNAPVRPPRVNVALAVNGRAVAVEVEPRTHLADALREELNLAGTHLGCEHGVCGACTVLLDGEPARACLSFAAACEGADVTTIEGLDDDAIATELRAAFNREHALQCGFCTPGMIVAARDLVLRLPEADERRIRLGLAGNLCRCTGYVGIVRAIQSVISDRRAKGLGPTTGERGLGPVGARTGSSSARAPVAATQTTGVAASTAVAVPADFRPAHSFDQSFEVGFPPEQVFAFFGRVEEVAACLPGAVVTSVPSPERVEGGMRVKLGPISATFRGAADVARDEAAREGRIRGAGADGRSGAQGEVRYRVNAGSTPGSSQVNLTVGYALKGPLAQFGRPGLVRDVAARLVAEFAANLEARLAGRPAAVDAAAPALNPLRLAFDLVRGRIAAWFRRVARRGDASTPRS</sequence>
<dbReference type="InterPro" id="IPR002888">
    <property type="entry name" value="2Fe-2S-bd"/>
</dbReference>
<dbReference type="Pfam" id="PF06240">
    <property type="entry name" value="COXG"/>
    <property type="match status" value="1"/>
</dbReference>
<dbReference type="EMBL" id="BSFF01000001">
    <property type="protein sequence ID" value="GLK54591.1"/>
    <property type="molecule type" value="Genomic_DNA"/>
</dbReference>
<dbReference type="SUPFAM" id="SSF47741">
    <property type="entry name" value="CO dehydrogenase ISP C-domain like"/>
    <property type="match status" value="1"/>
</dbReference>
<dbReference type="InterPro" id="IPR001041">
    <property type="entry name" value="2Fe-2S_ferredoxin-type"/>
</dbReference>
<gene>
    <name evidence="8" type="ORF">GCM10008170_06100</name>
    <name evidence="9" type="ORF">JOD31_001758</name>
</gene>
<dbReference type="SUPFAM" id="SSF54292">
    <property type="entry name" value="2Fe-2S ferredoxin-like"/>
    <property type="match status" value="1"/>
</dbReference>
<dbReference type="GO" id="GO:0046872">
    <property type="term" value="F:metal ion binding"/>
    <property type="evidence" value="ECO:0007669"/>
    <property type="project" value="UniProtKB-KW"/>
</dbReference>
<dbReference type="CDD" id="cd07823">
    <property type="entry name" value="SRPBCC_5"/>
    <property type="match status" value="1"/>
</dbReference>
<dbReference type="InterPro" id="IPR012675">
    <property type="entry name" value="Beta-grasp_dom_sf"/>
</dbReference>
<dbReference type="SUPFAM" id="SSF55961">
    <property type="entry name" value="Bet v1-like"/>
    <property type="match status" value="1"/>
</dbReference>
<evidence type="ECO:0000313" key="8">
    <source>
        <dbReference type="EMBL" id="GLK54591.1"/>
    </source>
</evidence>
<dbReference type="GO" id="GO:0043885">
    <property type="term" value="F:anaerobic carbon-monoxide dehydrogenase activity"/>
    <property type="evidence" value="ECO:0007669"/>
    <property type="project" value="UniProtKB-EC"/>
</dbReference>
<dbReference type="RefSeq" id="WP_204949956.1">
    <property type="nucleotide sequence ID" value="NZ_BSFF01000001.1"/>
</dbReference>
<evidence type="ECO:0000256" key="3">
    <source>
        <dbReference type="ARBA" id="ARBA00023002"/>
    </source>
</evidence>
<dbReference type="InterPro" id="IPR006058">
    <property type="entry name" value="2Fe2S_fd_BS"/>
</dbReference>
<dbReference type="PANTHER" id="PTHR44379:SF8">
    <property type="entry name" value="XANTHINE DEHYDROGENASE IRON-SULFUR-BINDING SUBUNIT XDHC-RELATED"/>
    <property type="match status" value="1"/>
</dbReference>
<keyword evidence="5" id="KW-0411">Iron-sulfur</keyword>
<accession>A0A9W6IT28</accession>
<keyword evidence="1" id="KW-0001">2Fe-2S</keyword>
<evidence type="ECO:0000256" key="2">
    <source>
        <dbReference type="ARBA" id="ARBA00022723"/>
    </source>
</evidence>
<reference evidence="8" key="1">
    <citation type="journal article" date="2014" name="Int. J. Syst. Evol. Microbiol.">
        <title>Complete genome sequence of Corynebacterium casei LMG S-19264T (=DSM 44701T), isolated from a smear-ripened cheese.</title>
        <authorList>
            <consortium name="US DOE Joint Genome Institute (JGI-PGF)"/>
            <person name="Walter F."/>
            <person name="Albersmeier A."/>
            <person name="Kalinowski J."/>
            <person name="Ruckert C."/>
        </authorList>
    </citation>
    <scope>NUCLEOTIDE SEQUENCE</scope>
    <source>
        <strain evidence="8">VKM B-1606</strain>
    </source>
</reference>
<feature type="region of interest" description="Disordered" evidence="6">
    <location>
        <begin position="165"/>
        <end position="190"/>
    </location>
</feature>
<dbReference type="CDD" id="cd00207">
    <property type="entry name" value="fer2"/>
    <property type="match status" value="1"/>
</dbReference>
<evidence type="ECO:0000256" key="1">
    <source>
        <dbReference type="ARBA" id="ARBA00022714"/>
    </source>
</evidence>
<keyword evidence="10" id="KW-1185">Reference proteome</keyword>
<dbReference type="Proteomes" id="UP000758856">
    <property type="component" value="Unassembled WGS sequence"/>
</dbReference>
<dbReference type="InterPro" id="IPR010419">
    <property type="entry name" value="CO_DH_gsu"/>
</dbReference>
<reference evidence="8" key="3">
    <citation type="submission" date="2023-01" db="EMBL/GenBank/DDBJ databases">
        <authorList>
            <person name="Sun Q."/>
            <person name="Evtushenko L."/>
        </authorList>
    </citation>
    <scope>NUCLEOTIDE SEQUENCE</scope>
    <source>
        <strain evidence="8">VKM B-1606</strain>
    </source>
</reference>
<protein>
    <submittedName>
        <fullName evidence="8">Carbon monoxide dehydrogenase</fullName>
    </submittedName>
    <submittedName>
        <fullName evidence="9">Carbon-monoxide dehydrogenase small subunit</fullName>
        <ecNumber evidence="9">1.2.7.4</ecNumber>
    </submittedName>
</protein>
<dbReference type="Pfam" id="PF01799">
    <property type="entry name" value="Fer2_2"/>
    <property type="match status" value="1"/>
</dbReference>
<keyword evidence="3 9" id="KW-0560">Oxidoreductase</keyword>
<dbReference type="Gene3D" id="3.10.20.30">
    <property type="match status" value="1"/>
</dbReference>
<keyword evidence="2" id="KW-0479">Metal-binding</keyword>
<dbReference type="EMBL" id="JAFBCY010000002">
    <property type="protein sequence ID" value="MBM7851533.1"/>
    <property type="molecule type" value="Genomic_DNA"/>
</dbReference>
<dbReference type="Pfam" id="PF00111">
    <property type="entry name" value="Fer2"/>
    <property type="match status" value="1"/>
</dbReference>
<evidence type="ECO:0000256" key="6">
    <source>
        <dbReference type="SAM" id="MobiDB-lite"/>
    </source>
</evidence>
<dbReference type="InterPro" id="IPR023393">
    <property type="entry name" value="START-like_dom_sf"/>
</dbReference>
<dbReference type="AlphaFoldDB" id="A0A9W6IT28"/>
<keyword evidence="4" id="KW-0408">Iron</keyword>
<reference evidence="9 10" key="2">
    <citation type="submission" date="2021-01" db="EMBL/GenBank/DDBJ databases">
        <title>Genomic Encyclopedia of Type Strains, Phase IV (KMG-IV): sequencing the most valuable type-strain genomes for metagenomic binning, comparative biology and taxonomic classification.</title>
        <authorList>
            <person name="Goeker M."/>
        </authorList>
    </citation>
    <scope>NUCLEOTIDE SEQUENCE [LARGE SCALE GENOMIC DNA]</scope>
    <source>
        <strain evidence="9 10">DSM 6130</strain>
    </source>
</reference>
<proteinExistence type="predicted"/>
<dbReference type="PANTHER" id="PTHR44379">
    <property type="entry name" value="OXIDOREDUCTASE WITH IRON-SULFUR SUBUNIT"/>
    <property type="match status" value="1"/>
</dbReference>
<dbReference type="PROSITE" id="PS51085">
    <property type="entry name" value="2FE2S_FER_2"/>
    <property type="match status" value="1"/>
</dbReference>
<evidence type="ECO:0000256" key="4">
    <source>
        <dbReference type="ARBA" id="ARBA00023004"/>
    </source>
</evidence>
<comment type="caution">
    <text evidence="8">The sequence shown here is derived from an EMBL/GenBank/DDBJ whole genome shotgun (WGS) entry which is preliminary data.</text>
</comment>
<dbReference type="FunFam" id="3.10.20.30:FF:000020">
    <property type="entry name" value="Xanthine dehydrogenase iron-sulfur subunit"/>
    <property type="match status" value="1"/>
</dbReference>
<evidence type="ECO:0000259" key="7">
    <source>
        <dbReference type="PROSITE" id="PS51085"/>
    </source>
</evidence>
<dbReference type="InterPro" id="IPR036010">
    <property type="entry name" value="2Fe-2S_ferredoxin-like_sf"/>
</dbReference>
<dbReference type="InterPro" id="IPR051452">
    <property type="entry name" value="Diverse_Oxidoreductases"/>
</dbReference>
<name>A0A9W6IT28_9HYPH</name>
<feature type="domain" description="2Fe-2S ferredoxin-type" evidence="7">
    <location>
        <begin position="10"/>
        <end position="86"/>
    </location>
</feature>